<dbReference type="STRING" id="578455.G2QR64"/>
<dbReference type="HOGENOM" id="CLU_021915_1_0_1"/>
<feature type="compositionally biased region" description="Basic and acidic residues" evidence="1">
    <location>
        <begin position="443"/>
        <end position="453"/>
    </location>
</feature>
<dbReference type="Pfam" id="PF04818">
    <property type="entry name" value="CID"/>
    <property type="match status" value="1"/>
</dbReference>
<feature type="compositionally biased region" description="Low complexity" evidence="1">
    <location>
        <begin position="374"/>
        <end position="384"/>
    </location>
</feature>
<accession>G2QR64</accession>
<dbReference type="RefSeq" id="XP_003649654.1">
    <property type="nucleotide sequence ID" value="XM_003649606.1"/>
</dbReference>
<feature type="compositionally biased region" description="Pro residues" evidence="1">
    <location>
        <begin position="483"/>
        <end position="496"/>
    </location>
</feature>
<sequence>MALPAELIVAKTTLSGALFRADPRPCSRDDIESLLALLDLTIAECSPPNVQRCKQWALSNLVSSSARVAPFCKYLVALAGSFGGEKDAAAAPAALGSKRSRIPSAKRRRLHVLYILSDILYHVKHRNRDDAFAQKVEPFLPPLVRSAASFHSCPKHIRKLHDLVGLWEENGYFSPSLTQQLHTAIDEGPSSGAEARNGDEVDNSTNSIAQAAKNAPWVMPAMHGDPSTPWYDLPAGNWLPVLEPNSTRPMNPSMIKPLVLSRGPADKTLVEAVKSLLSDVDRLYSKEANFDEPSPNIGRLGERVEIDEITGEIIGGDTYYGWSRAFCEKMKRRRRERSGRSDRSGDEGSRGRARLSRSDSRSESRSRSWRRARSGTSSRSPSRPSYKRRRLSASPRDDRRRRSRSRTPINRSRSRSYRASRSRSRSPPRRPSRSRSRGRGYRRSGDDQGDKYQTRSPSYSPARSRSRSWDRSRSPPSRSVGVPQPPGNGFRPPPPGNWNQQQPPQPPPSMPYPVPPPAIPPQPGFGFGFPVPPPPPPNYQGPWPPVPPPLPPPPAAGTHPLNFIAPGGHAVPPPQFSGAWPPPPPPPAPADPRSEFHQQGGRGGGGYQAGGYGRGGWR</sequence>
<feature type="region of interest" description="Disordered" evidence="1">
    <location>
        <begin position="331"/>
        <end position="618"/>
    </location>
</feature>
<feature type="compositionally biased region" description="Pro residues" evidence="1">
    <location>
        <begin position="503"/>
        <end position="523"/>
    </location>
</feature>
<feature type="domain" description="CID" evidence="2">
    <location>
        <begin position="26"/>
        <end position="189"/>
    </location>
</feature>
<keyword evidence="4" id="KW-1185">Reference proteome</keyword>
<dbReference type="GeneID" id="11516888"/>
<dbReference type="InterPro" id="IPR006569">
    <property type="entry name" value="CID_dom"/>
</dbReference>
<dbReference type="PROSITE" id="PS51391">
    <property type="entry name" value="CID"/>
    <property type="match status" value="1"/>
</dbReference>
<feature type="compositionally biased region" description="Basic and acidic residues" evidence="1">
    <location>
        <begin position="338"/>
        <end position="366"/>
    </location>
</feature>
<feature type="compositionally biased region" description="Gly residues" evidence="1">
    <location>
        <begin position="600"/>
        <end position="618"/>
    </location>
</feature>
<dbReference type="eggNOG" id="KOG4368">
    <property type="taxonomic scope" value="Eukaryota"/>
</dbReference>
<dbReference type="GO" id="GO:0006874">
    <property type="term" value="P:intracellular calcium ion homeostasis"/>
    <property type="evidence" value="ECO:0007669"/>
    <property type="project" value="TreeGrafter"/>
</dbReference>
<evidence type="ECO:0000259" key="2">
    <source>
        <dbReference type="PROSITE" id="PS51391"/>
    </source>
</evidence>
<proteinExistence type="predicted"/>
<dbReference type="OrthoDB" id="21470at2759"/>
<dbReference type="GO" id="GO:0048471">
    <property type="term" value="C:perinuclear region of cytoplasm"/>
    <property type="evidence" value="ECO:0007669"/>
    <property type="project" value="TreeGrafter"/>
</dbReference>
<organism evidence="3 4">
    <name type="scientific">Thermothielavioides terrestris (strain ATCC 38088 / NRRL 8126)</name>
    <name type="common">Thielavia terrestris</name>
    <dbReference type="NCBI Taxonomy" id="578455"/>
    <lineage>
        <taxon>Eukaryota</taxon>
        <taxon>Fungi</taxon>
        <taxon>Dikarya</taxon>
        <taxon>Ascomycota</taxon>
        <taxon>Pezizomycotina</taxon>
        <taxon>Sordariomycetes</taxon>
        <taxon>Sordariomycetidae</taxon>
        <taxon>Sordariales</taxon>
        <taxon>Chaetomiaceae</taxon>
        <taxon>Thermothielavioides</taxon>
        <taxon>Thermothielavioides terrestris</taxon>
    </lineage>
</organism>
<reference evidence="3 4" key="1">
    <citation type="journal article" date="2011" name="Nat. Biotechnol.">
        <title>Comparative genomic analysis of the thermophilic biomass-degrading fungi Myceliophthora thermophila and Thielavia terrestris.</title>
        <authorList>
            <person name="Berka R.M."/>
            <person name="Grigoriev I.V."/>
            <person name="Otillar R."/>
            <person name="Salamov A."/>
            <person name="Grimwood J."/>
            <person name="Reid I."/>
            <person name="Ishmael N."/>
            <person name="John T."/>
            <person name="Darmond C."/>
            <person name="Moisan M.-C."/>
            <person name="Henrissat B."/>
            <person name="Coutinho P.M."/>
            <person name="Lombard V."/>
            <person name="Natvig D.O."/>
            <person name="Lindquist E."/>
            <person name="Schmutz J."/>
            <person name="Lucas S."/>
            <person name="Harris P."/>
            <person name="Powlowski J."/>
            <person name="Bellemare A."/>
            <person name="Taylor D."/>
            <person name="Butler G."/>
            <person name="de Vries R.P."/>
            <person name="Allijn I.E."/>
            <person name="van den Brink J."/>
            <person name="Ushinsky S."/>
            <person name="Storms R."/>
            <person name="Powell A.J."/>
            <person name="Paulsen I.T."/>
            <person name="Elbourne L.D.H."/>
            <person name="Baker S.E."/>
            <person name="Magnuson J."/>
            <person name="LaBoissiere S."/>
            <person name="Clutterbuck A.J."/>
            <person name="Martinez D."/>
            <person name="Wogulis M."/>
            <person name="de Leon A.L."/>
            <person name="Rey M.W."/>
            <person name="Tsang A."/>
        </authorList>
    </citation>
    <scope>NUCLEOTIDE SEQUENCE [LARGE SCALE GENOMIC DNA]</scope>
    <source>
        <strain evidence="4">ATCC 38088 / NRRL 8126</strain>
    </source>
</reference>
<dbReference type="PANTHER" id="PTHR12323:SF0">
    <property type="entry name" value="CALCIUM HOMEOSTASIS ENDOPLASMIC RETICULUM PROTEIN"/>
    <property type="match status" value="1"/>
</dbReference>
<dbReference type="EMBL" id="CP003009">
    <property type="protein sequence ID" value="AEO63318.1"/>
    <property type="molecule type" value="Genomic_DNA"/>
</dbReference>
<gene>
    <name evidence="3" type="ORF">THITE_2108397</name>
</gene>
<dbReference type="PANTHER" id="PTHR12323">
    <property type="entry name" value="SR-RELATED CTD ASSOCIATED FACTOR 6"/>
    <property type="match status" value="1"/>
</dbReference>
<protein>
    <recommendedName>
        <fullName evidence="2">CID domain-containing protein</fullName>
    </recommendedName>
</protein>
<evidence type="ECO:0000313" key="3">
    <source>
        <dbReference type="EMBL" id="AEO63318.1"/>
    </source>
</evidence>
<dbReference type="AlphaFoldDB" id="G2QR64"/>
<feature type="compositionally biased region" description="Pro residues" evidence="1">
    <location>
        <begin position="571"/>
        <end position="590"/>
    </location>
</feature>
<dbReference type="Gene3D" id="1.25.40.90">
    <property type="match status" value="1"/>
</dbReference>
<dbReference type="KEGG" id="ttt:THITE_2108397"/>
<feature type="compositionally biased region" description="Basic residues" evidence="1">
    <location>
        <begin position="412"/>
        <end position="442"/>
    </location>
</feature>
<evidence type="ECO:0000313" key="4">
    <source>
        <dbReference type="Proteomes" id="UP000008181"/>
    </source>
</evidence>
<dbReference type="Proteomes" id="UP000008181">
    <property type="component" value="Chromosome 1"/>
</dbReference>
<evidence type="ECO:0000256" key="1">
    <source>
        <dbReference type="SAM" id="MobiDB-lite"/>
    </source>
</evidence>
<feature type="compositionally biased region" description="Pro residues" evidence="1">
    <location>
        <begin position="530"/>
        <end position="555"/>
    </location>
</feature>
<dbReference type="InterPro" id="IPR008942">
    <property type="entry name" value="ENTH_VHS"/>
</dbReference>
<name>G2QR64_THETT</name>